<comment type="caution">
    <text evidence="7">The sequence shown here is derived from an EMBL/GenBank/DDBJ whole genome shotgun (WGS) entry which is preliminary data.</text>
</comment>
<evidence type="ECO:0000256" key="1">
    <source>
        <dbReference type="ARBA" id="ARBA00004141"/>
    </source>
</evidence>
<keyword evidence="8" id="KW-1185">Reference proteome</keyword>
<evidence type="ECO:0008006" key="9">
    <source>
        <dbReference type="Google" id="ProtNLM"/>
    </source>
</evidence>
<feature type="transmembrane region" description="Helical" evidence="6">
    <location>
        <begin position="200"/>
        <end position="219"/>
    </location>
</feature>
<sequence length="416" mass="44981">MPLVNGHRYHTSTAVFLNEVVKLSISLSMALYDVATHSKSPESATAAGLFSELGRAVFSGDGWKMGIPALLYTLQNSLQYVGVSNLEPVTFQVTYQLKILTTAIFSVVLLGRSLSPRKWVSLLLLMVGVATVQMPLGSTEATVLSIKDLKNGVAFHSPRSIWDLKALGNAAAGQLSKRSATYEGIDEDFAAANPQLNTSVGMPAVLVACFLSGMAGVYFEKILKDPKGGETHRQSMWIRSVQLSFYSLWPALLIGVYYKDGTDITKTGFFAGYNWVVWLAIILQAAGGVVVALAVNYADNIAKNFATSISIIVSSSASVLFSDFHITWLYLVGTATVIGATYLYNVDPDRRLRPPPISVTSFNEKGGEPGYFDLESVLAPAKSPMRGDGLTTSRPSTPGFRARPKSPGFSMTKREH</sequence>
<organism evidence="7 8">
    <name type="scientific">Salinomyces thailandicus</name>
    <dbReference type="NCBI Taxonomy" id="706561"/>
    <lineage>
        <taxon>Eukaryota</taxon>
        <taxon>Fungi</taxon>
        <taxon>Dikarya</taxon>
        <taxon>Ascomycota</taxon>
        <taxon>Pezizomycotina</taxon>
        <taxon>Dothideomycetes</taxon>
        <taxon>Dothideomycetidae</taxon>
        <taxon>Mycosphaerellales</taxon>
        <taxon>Teratosphaeriaceae</taxon>
        <taxon>Salinomyces</taxon>
    </lineage>
</organism>
<dbReference type="AlphaFoldDB" id="A0A4U0UF46"/>
<evidence type="ECO:0000313" key="8">
    <source>
        <dbReference type="Proteomes" id="UP000308549"/>
    </source>
</evidence>
<keyword evidence="3 6" id="KW-1133">Transmembrane helix</keyword>
<dbReference type="PIRSF" id="PIRSF005799">
    <property type="entry name" value="UDP-gal_transpt"/>
    <property type="match status" value="1"/>
</dbReference>
<dbReference type="PANTHER" id="PTHR10231">
    <property type="entry name" value="NUCLEOTIDE-SUGAR TRANSMEMBRANE TRANSPORTER"/>
    <property type="match status" value="1"/>
</dbReference>
<dbReference type="EMBL" id="NAJL01000001">
    <property type="protein sequence ID" value="TKA34180.1"/>
    <property type="molecule type" value="Genomic_DNA"/>
</dbReference>
<evidence type="ECO:0000256" key="4">
    <source>
        <dbReference type="ARBA" id="ARBA00023136"/>
    </source>
</evidence>
<feature type="region of interest" description="Disordered" evidence="5">
    <location>
        <begin position="382"/>
        <end position="416"/>
    </location>
</feature>
<dbReference type="GO" id="GO:0015165">
    <property type="term" value="F:pyrimidine nucleotide-sugar transmembrane transporter activity"/>
    <property type="evidence" value="ECO:0007669"/>
    <property type="project" value="InterPro"/>
</dbReference>
<comment type="subcellular location">
    <subcellularLocation>
        <location evidence="1">Membrane</location>
        <topology evidence="1">Multi-pass membrane protein</topology>
    </subcellularLocation>
</comment>
<dbReference type="NCBIfam" id="TIGR00803">
    <property type="entry name" value="nst"/>
    <property type="match status" value="2"/>
</dbReference>
<gene>
    <name evidence="7" type="ORF">B0A50_00160</name>
</gene>
<evidence type="ECO:0000256" key="6">
    <source>
        <dbReference type="SAM" id="Phobius"/>
    </source>
</evidence>
<keyword evidence="4 6" id="KW-0472">Membrane</keyword>
<dbReference type="OrthoDB" id="408493at2759"/>
<name>A0A4U0UF46_9PEZI</name>
<proteinExistence type="predicted"/>
<dbReference type="InterPro" id="IPR007271">
    <property type="entry name" value="Nuc_sug_transpt"/>
</dbReference>
<evidence type="ECO:0000256" key="2">
    <source>
        <dbReference type="ARBA" id="ARBA00022692"/>
    </source>
</evidence>
<feature type="transmembrane region" description="Helical" evidence="6">
    <location>
        <begin position="278"/>
        <end position="298"/>
    </location>
</feature>
<evidence type="ECO:0000313" key="7">
    <source>
        <dbReference type="EMBL" id="TKA34180.1"/>
    </source>
</evidence>
<dbReference type="SUPFAM" id="SSF103481">
    <property type="entry name" value="Multidrug resistance efflux transporter EmrE"/>
    <property type="match status" value="1"/>
</dbReference>
<dbReference type="Pfam" id="PF04142">
    <property type="entry name" value="Nuc_sug_transp"/>
    <property type="match status" value="1"/>
</dbReference>
<dbReference type="Proteomes" id="UP000308549">
    <property type="component" value="Unassembled WGS sequence"/>
</dbReference>
<feature type="transmembrane region" description="Helical" evidence="6">
    <location>
        <begin position="328"/>
        <end position="346"/>
    </location>
</feature>
<dbReference type="InterPro" id="IPR037185">
    <property type="entry name" value="EmrE-like"/>
</dbReference>
<keyword evidence="2 6" id="KW-0812">Transmembrane</keyword>
<feature type="transmembrane region" description="Helical" evidence="6">
    <location>
        <begin position="305"/>
        <end position="322"/>
    </location>
</feature>
<accession>A0A4U0UF46</accession>
<protein>
    <recommendedName>
        <fullName evidence="9">UDP-galactose transporter</fullName>
    </recommendedName>
</protein>
<dbReference type="GO" id="GO:0000139">
    <property type="term" value="C:Golgi membrane"/>
    <property type="evidence" value="ECO:0007669"/>
    <property type="project" value="InterPro"/>
</dbReference>
<evidence type="ECO:0000256" key="3">
    <source>
        <dbReference type="ARBA" id="ARBA00022989"/>
    </source>
</evidence>
<feature type="transmembrane region" description="Helical" evidence="6">
    <location>
        <begin position="240"/>
        <end position="258"/>
    </location>
</feature>
<evidence type="ECO:0000256" key="5">
    <source>
        <dbReference type="SAM" id="MobiDB-lite"/>
    </source>
</evidence>
<reference evidence="7 8" key="1">
    <citation type="submission" date="2017-03" db="EMBL/GenBank/DDBJ databases">
        <title>Genomes of endolithic fungi from Antarctica.</title>
        <authorList>
            <person name="Coleine C."/>
            <person name="Masonjones S."/>
            <person name="Stajich J.E."/>
        </authorList>
    </citation>
    <scope>NUCLEOTIDE SEQUENCE [LARGE SCALE GENOMIC DNA]</scope>
    <source>
        <strain evidence="7 8">CCFEE 6315</strain>
    </source>
</reference>